<sequence length="167" mass="18908">MTKQGLFILSGENKIDEECFINIVQTAVAINNIGRESNGYILVGVSDTKATADRVKTLYGVTPIECNGYYINGIDHEAVIQSKNIDNYFLFIKQKIESFNFNEALKQQILKDISLCSYEGLHVLKIEIKSVGEVCHFENRYYIRQGTATHLITDGEAISSLHRLYYS</sequence>
<name>A0A1Z3ML42_ALCFA</name>
<dbReference type="EMBL" id="KY623659">
    <property type="protein sequence ID" value="ASD48520.1"/>
    <property type="molecule type" value="Genomic_DNA"/>
</dbReference>
<evidence type="ECO:0000313" key="2">
    <source>
        <dbReference type="EMBL" id="ASD48520.1"/>
    </source>
</evidence>
<dbReference type="Pfam" id="PF04326">
    <property type="entry name" value="SLFN_AlbA_2"/>
    <property type="match status" value="1"/>
</dbReference>
<proteinExistence type="predicted"/>
<accession>A0A1Z3ML42</accession>
<organism evidence="2">
    <name type="scientific">Alcaligenes faecalis</name>
    <dbReference type="NCBI Taxonomy" id="511"/>
    <lineage>
        <taxon>Bacteria</taxon>
        <taxon>Pseudomonadati</taxon>
        <taxon>Pseudomonadota</taxon>
        <taxon>Betaproteobacteria</taxon>
        <taxon>Burkholderiales</taxon>
        <taxon>Alcaligenaceae</taxon>
        <taxon>Alcaligenes</taxon>
    </lineage>
</organism>
<evidence type="ECO:0000259" key="1">
    <source>
        <dbReference type="Pfam" id="PF04326"/>
    </source>
</evidence>
<dbReference type="RefSeq" id="WP_072163778.1">
    <property type="nucleotide sequence ID" value="NZ_MSZO01000014.1"/>
</dbReference>
<dbReference type="InterPro" id="IPR038461">
    <property type="entry name" value="Schlafen_AlbA_2_dom_sf"/>
</dbReference>
<dbReference type="Gene3D" id="3.30.950.30">
    <property type="entry name" value="Schlafen, AAA domain"/>
    <property type="match status" value="1"/>
</dbReference>
<dbReference type="InterPro" id="IPR007421">
    <property type="entry name" value="Schlafen_AlbA_2_dom"/>
</dbReference>
<geneLocation type="plasmid" evidence="2">
    <name>pGZAF1_VIM</name>
</geneLocation>
<reference evidence="2" key="1">
    <citation type="submission" date="2017-02" db="EMBL/GenBank/DDBJ databases">
        <title>Emergence of VIM metallo-beta-lactamase producing Alcaligenes faecalis in GAZA, Palestine.</title>
        <authorList>
            <person name="Al Laham N."/>
            <person name="Chavda K."/>
            <person name="Cienfuegos V."/>
            <person name="Kreiswirth B."/>
            <person name="Chen L."/>
        </authorList>
    </citation>
    <scope>NUCLEOTIDE SEQUENCE</scope>
    <source>
        <strain evidence="2">GZAF1</strain>
        <plasmid evidence="2">pGZAF1_VIM</plasmid>
    </source>
</reference>
<feature type="domain" description="Schlafen AlbA-2" evidence="1">
    <location>
        <begin position="17"/>
        <end position="150"/>
    </location>
</feature>
<dbReference type="GeneID" id="99708497"/>
<protein>
    <recommendedName>
        <fullName evidence="1">Schlafen AlbA-2 domain-containing protein</fullName>
    </recommendedName>
</protein>
<dbReference type="AlphaFoldDB" id="A0A1Z3ML42"/>
<keyword evidence="2" id="KW-0614">Plasmid</keyword>